<feature type="region of interest" description="Disordered" evidence="1">
    <location>
        <begin position="663"/>
        <end position="687"/>
    </location>
</feature>
<dbReference type="PANTHER" id="PTHR24113:SF15">
    <property type="entry name" value="NACHT DOMAIN-CONTAINING PROTEIN"/>
    <property type="match status" value="1"/>
</dbReference>
<evidence type="ECO:0000313" key="2">
    <source>
        <dbReference type="EMBL" id="CAC5379716.1"/>
    </source>
</evidence>
<proteinExistence type="predicted"/>
<feature type="compositionally biased region" description="Basic and acidic residues" evidence="1">
    <location>
        <begin position="665"/>
        <end position="674"/>
    </location>
</feature>
<dbReference type="Proteomes" id="UP000507470">
    <property type="component" value="Unassembled WGS sequence"/>
</dbReference>
<dbReference type="EMBL" id="CACVKT020002747">
    <property type="protein sequence ID" value="CAC5379716.1"/>
    <property type="molecule type" value="Genomic_DNA"/>
</dbReference>
<sequence>MRAHIIDSIKYEVHASYSEVLCHRTIVVTWEEVKSAEKQNGHIYAAEILLQRLIRRPEWLHQLTNVLLNQDVGLLDFGIRLEQKCRQLIVTVDAEGKCIDGKGCGEDHVLPVSIAGDVPAPSDPVIQQKESIADIKERVKWKLLENSIGSVKTKEDIPELFAYIKETLIDFDGFVPKCILISFRMETVEKLDAFWKLYHSGGLLSALTRDILTSQRHQQMIDEAQRQGIELSVEDFNIQVYIKESDYIFVRDILSHKNEPLVPRNTMESIILHGRGSSIQTQHDKNIALREYQRILPFRMLQMFDDPFVRDSIPKYLVQLAKLCAFEAVQLFYQSIVDKLKTEFQRDLGNHKVYHLAYILGSTDNNECRFTDNGDNVELQVEDQRLSFNQDEWKTCLNYLMVISNKIRFNSTLVMTFLAVKHVSQIVTESNQNAAWLKLSEIEMFPVIAGAHFEPYQIASLAENDHLTHSAIFEYMYYKLLLCDKIHYESVGNLDCLNFELERETVYLLNRIMREGTKFKTLLYAPEKARIIQESDSESVKHASENTGGKVINTFPTITLLRPSSDFDKKEIFWFNDKKIIANRICLPEYTDTTMSFILAIAQGINLHGSGEVKGETCIDPAEIERKSRVRTKLSLTHENFKQVFVVSYRVVCHDVNGIPGSIPSKEDSEEKLSSKNSEYSTRSTSKSVGPLKMDFTSVPVRDADIVSLQNAFRNGLDVNELNLSETGIHVLQAFKLCKALMSTNITQLILNDNKLFTRKIDHNKELGLRNLTSLEVLEMRNCELGDEGMLALKTELAQLRNLRSIDVSKNDLTDIGLRTLCQSLLNNTGIRALRFHENNFGPNGGLILSMLVEGLHFLEIINVCYCGLGDDGTEDLANALQSKQLRKINIRCNNVSQKGAIKFFRLIKDNSHLNHFEFGKNEVGIVHRQIGTGAVAVPVDESDEVSGVFVDVLKSCAKSIEYLGLWQCGIGNTSILENPKVLSGFTELTEIILQANELQDKHATAIGQSMSSLPRLQSLMLRSNNIGPKGAVDLIDGIEKCPSLRTIILDRNKINDFDTLKKMVEVAAKSLPYLQKLDVSYNVEMLVTAREDVKYKMLLETTRRCLHEAEVEEGEMQTRIEGTSLLTQEEPKRSKTTIIVI</sequence>
<evidence type="ECO:0000313" key="3">
    <source>
        <dbReference type="Proteomes" id="UP000507470"/>
    </source>
</evidence>
<dbReference type="Gene3D" id="3.80.10.10">
    <property type="entry name" value="Ribonuclease Inhibitor"/>
    <property type="match status" value="2"/>
</dbReference>
<gene>
    <name evidence="2" type="ORF">MCOR_15754</name>
</gene>
<dbReference type="InterPro" id="IPR032675">
    <property type="entry name" value="LRR_dom_sf"/>
</dbReference>
<dbReference type="GO" id="GO:0048471">
    <property type="term" value="C:perinuclear region of cytoplasm"/>
    <property type="evidence" value="ECO:0007669"/>
    <property type="project" value="TreeGrafter"/>
</dbReference>
<accession>A0A6J8B869</accession>
<dbReference type="InterPro" id="IPR001611">
    <property type="entry name" value="Leu-rich_rpt"/>
</dbReference>
<dbReference type="Pfam" id="PF13516">
    <property type="entry name" value="LRR_6"/>
    <property type="match status" value="3"/>
</dbReference>
<dbReference type="AlphaFoldDB" id="A0A6J8B869"/>
<name>A0A6J8B869_MYTCO</name>
<organism evidence="2 3">
    <name type="scientific">Mytilus coruscus</name>
    <name type="common">Sea mussel</name>
    <dbReference type="NCBI Taxonomy" id="42192"/>
    <lineage>
        <taxon>Eukaryota</taxon>
        <taxon>Metazoa</taxon>
        <taxon>Spiralia</taxon>
        <taxon>Lophotrochozoa</taxon>
        <taxon>Mollusca</taxon>
        <taxon>Bivalvia</taxon>
        <taxon>Autobranchia</taxon>
        <taxon>Pteriomorphia</taxon>
        <taxon>Mytilida</taxon>
        <taxon>Mytiloidea</taxon>
        <taxon>Mytilidae</taxon>
        <taxon>Mytilinae</taxon>
        <taxon>Mytilus</taxon>
    </lineage>
</organism>
<reference evidence="2 3" key="1">
    <citation type="submission" date="2020-06" db="EMBL/GenBank/DDBJ databases">
        <authorList>
            <person name="Li R."/>
            <person name="Bekaert M."/>
        </authorList>
    </citation>
    <scope>NUCLEOTIDE SEQUENCE [LARGE SCALE GENOMIC DNA]</scope>
    <source>
        <strain evidence="3">wild</strain>
    </source>
</reference>
<dbReference type="InterPro" id="IPR027038">
    <property type="entry name" value="RanGap"/>
</dbReference>
<dbReference type="PANTHER" id="PTHR24113">
    <property type="entry name" value="RAN GTPASE-ACTIVATING PROTEIN 1"/>
    <property type="match status" value="1"/>
</dbReference>
<dbReference type="OrthoDB" id="6103496at2759"/>
<dbReference type="GO" id="GO:0005634">
    <property type="term" value="C:nucleus"/>
    <property type="evidence" value="ECO:0007669"/>
    <property type="project" value="TreeGrafter"/>
</dbReference>
<evidence type="ECO:0000256" key="1">
    <source>
        <dbReference type="SAM" id="MobiDB-lite"/>
    </source>
</evidence>
<dbReference type="GO" id="GO:0031267">
    <property type="term" value="F:small GTPase binding"/>
    <property type="evidence" value="ECO:0007669"/>
    <property type="project" value="TreeGrafter"/>
</dbReference>
<protein>
    <submittedName>
        <fullName evidence="2">Uncharacterized protein</fullName>
    </submittedName>
</protein>
<dbReference type="SMART" id="SM00368">
    <property type="entry name" value="LRR_RI"/>
    <property type="match status" value="7"/>
</dbReference>
<keyword evidence="3" id="KW-1185">Reference proteome</keyword>
<dbReference type="GO" id="GO:0005096">
    <property type="term" value="F:GTPase activator activity"/>
    <property type="evidence" value="ECO:0007669"/>
    <property type="project" value="InterPro"/>
</dbReference>
<dbReference type="GO" id="GO:0006913">
    <property type="term" value="P:nucleocytoplasmic transport"/>
    <property type="evidence" value="ECO:0007669"/>
    <property type="project" value="TreeGrafter"/>
</dbReference>
<dbReference type="GO" id="GO:0005829">
    <property type="term" value="C:cytosol"/>
    <property type="evidence" value="ECO:0007669"/>
    <property type="project" value="TreeGrafter"/>
</dbReference>
<dbReference type="SUPFAM" id="SSF52047">
    <property type="entry name" value="RNI-like"/>
    <property type="match status" value="2"/>
</dbReference>